<reference evidence="2 3" key="1">
    <citation type="submission" date="2018-08" db="EMBL/GenBank/DDBJ databases">
        <title>The reduced genetic potential of extracellular carbohydrate catabolism in Euzebyella marina RN62, a Flavobacteriia bacterium isolated from the hadal water.</title>
        <authorList>
            <person name="Xue C."/>
        </authorList>
    </citation>
    <scope>NUCLEOTIDE SEQUENCE [LARGE SCALE GENOMIC DNA]</scope>
    <source>
        <strain evidence="2 3">RN62</strain>
    </source>
</reference>
<dbReference type="Pfam" id="PF13715">
    <property type="entry name" value="CarbopepD_reg_2"/>
    <property type="match status" value="1"/>
</dbReference>
<dbReference type="Proteomes" id="UP000276309">
    <property type="component" value="Chromosome"/>
</dbReference>
<keyword evidence="2" id="KW-0121">Carboxypeptidase</keyword>
<protein>
    <submittedName>
        <fullName evidence="2">Carboxypeptidase-like regulatory domain-containing protein</fullName>
    </submittedName>
</protein>
<keyword evidence="2" id="KW-0378">Hydrolase</keyword>
<dbReference type="SUPFAM" id="SSF49452">
    <property type="entry name" value="Starch-binding domain-like"/>
    <property type="match status" value="1"/>
</dbReference>
<feature type="chain" id="PRO_5018304556" evidence="1">
    <location>
        <begin position="21"/>
        <end position="124"/>
    </location>
</feature>
<dbReference type="EMBL" id="CP032050">
    <property type="protein sequence ID" value="AYN66260.1"/>
    <property type="molecule type" value="Genomic_DNA"/>
</dbReference>
<dbReference type="RefSeq" id="WP_121847312.1">
    <property type="nucleotide sequence ID" value="NZ_CP032050.1"/>
</dbReference>
<evidence type="ECO:0000313" key="3">
    <source>
        <dbReference type="Proteomes" id="UP000276309"/>
    </source>
</evidence>
<dbReference type="KEGG" id="emar:D1013_02090"/>
<organism evidence="2 3">
    <name type="scientific">Euzebyella marina</name>
    <dbReference type="NCBI Taxonomy" id="1761453"/>
    <lineage>
        <taxon>Bacteria</taxon>
        <taxon>Pseudomonadati</taxon>
        <taxon>Bacteroidota</taxon>
        <taxon>Flavobacteriia</taxon>
        <taxon>Flavobacteriales</taxon>
        <taxon>Flavobacteriaceae</taxon>
        <taxon>Euzebyella</taxon>
    </lineage>
</organism>
<gene>
    <name evidence="2" type="ORF">D1013_02090</name>
</gene>
<sequence>MKNLLLLLCLFSLVRLSAQSEGIVKGTITDMEMGGEPMMFAQVSLEDTAWHTETNFHGNFELPHIIPGSYVLKIESLGYETLTVSVEVTANNIVQVEKGLHAKTISLEDVPVTTLHKSTAFTGQ</sequence>
<proteinExistence type="predicted"/>
<keyword evidence="2" id="KW-0645">Protease</keyword>
<dbReference type="OrthoDB" id="1443962at2"/>
<accession>A0A3G2L1X7</accession>
<feature type="signal peptide" evidence="1">
    <location>
        <begin position="1"/>
        <end position="20"/>
    </location>
</feature>
<evidence type="ECO:0000313" key="2">
    <source>
        <dbReference type="EMBL" id="AYN66260.1"/>
    </source>
</evidence>
<dbReference type="InterPro" id="IPR013784">
    <property type="entry name" value="Carb-bd-like_fold"/>
</dbReference>
<dbReference type="GO" id="GO:0030246">
    <property type="term" value="F:carbohydrate binding"/>
    <property type="evidence" value="ECO:0007669"/>
    <property type="project" value="InterPro"/>
</dbReference>
<keyword evidence="1" id="KW-0732">Signal</keyword>
<dbReference type="Gene3D" id="2.60.40.1120">
    <property type="entry name" value="Carboxypeptidase-like, regulatory domain"/>
    <property type="match status" value="1"/>
</dbReference>
<keyword evidence="3" id="KW-1185">Reference proteome</keyword>
<name>A0A3G2L1X7_9FLAO</name>
<evidence type="ECO:0000256" key="1">
    <source>
        <dbReference type="SAM" id="SignalP"/>
    </source>
</evidence>
<dbReference type="GO" id="GO:0004180">
    <property type="term" value="F:carboxypeptidase activity"/>
    <property type="evidence" value="ECO:0007669"/>
    <property type="project" value="UniProtKB-KW"/>
</dbReference>
<dbReference type="AlphaFoldDB" id="A0A3G2L1X7"/>